<sequence>MRPARRSLIRTVALPLGIGLLAFTAIQRKASGTARCLKGNAATEQCRRSAPVKGSELIWESVSRGIGSAVAL</sequence>
<evidence type="ECO:0000313" key="2">
    <source>
        <dbReference type="Proteomes" id="UP001501725"/>
    </source>
</evidence>
<gene>
    <name evidence="1" type="ORF">GCM10023184_00890</name>
</gene>
<accession>A0ABP8G4S3</accession>
<comment type="caution">
    <text evidence="1">The sequence shown here is derived from an EMBL/GenBank/DDBJ whole genome shotgun (WGS) entry which is preliminary data.</text>
</comment>
<keyword evidence="2" id="KW-1185">Reference proteome</keyword>
<dbReference type="Proteomes" id="UP001501725">
    <property type="component" value="Unassembled WGS sequence"/>
</dbReference>
<dbReference type="EMBL" id="BAABGY010000001">
    <property type="protein sequence ID" value="GAA4317300.1"/>
    <property type="molecule type" value="Genomic_DNA"/>
</dbReference>
<dbReference type="RefSeq" id="WP_345252606.1">
    <property type="nucleotide sequence ID" value="NZ_BAABGY010000001.1"/>
</dbReference>
<organism evidence="1 2">
    <name type="scientific">Flaviaesturariibacter amylovorans</name>
    <dbReference type="NCBI Taxonomy" id="1084520"/>
    <lineage>
        <taxon>Bacteria</taxon>
        <taxon>Pseudomonadati</taxon>
        <taxon>Bacteroidota</taxon>
        <taxon>Chitinophagia</taxon>
        <taxon>Chitinophagales</taxon>
        <taxon>Chitinophagaceae</taxon>
        <taxon>Flaviaestuariibacter</taxon>
    </lineage>
</organism>
<proteinExistence type="predicted"/>
<evidence type="ECO:0000313" key="1">
    <source>
        <dbReference type="EMBL" id="GAA4317300.1"/>
    </source>
</evidence>
<name>A0ABP8G4S3_9BACT</name>
<reference evidence="2" key="1">
    <citation type="journal article" date="2019" name="Int. J. Syst. Evol. Microbiol.">
        <title>The Global Catalogue of Microorganisms (GCM) 10K type strain sequencing project: providing services to taxonomists for standard genome sequencing and annotation.</title>
        <authorList>
            <consortium name="The Broad Institute Genomics Platform"/>
            <consortium name="The Broad Institute Genome Sequencing Center for Infectious Disease"/>
            <person name="Wu L."/>
            <person name="Ma J."/>
        </authorList>
    </citation>
    <scope>NUCLEOTIDE SEQUENCE [LARGE SCALE GENOMIC DNA]</scope>
    <source>
        <strain evidence="2">JCM 17919</strain>
    </source>
</reference>
<protein>
    <submittedName>
        <fullName evidence="1">Uncharacterized protein</fullName>
    </submittedName>
</protein>